<dbReference type="InterPro" id="IPR046879">
    <property type="entry name" value="KANL3/Tex30_Abhydrolase"/>
</dbReference>
<dbReference type="AlphaFoldDB" id="A0ABD6AV42"/>
<reference evidence="3 4" key="1">
    <citation type="journal article" date="2019" name="Int. J. Syst. Evol. Microbiol.">
        <title>The Global Catalogue of Microorganisms (GCM) 10K type strain sequencing project: providing services to taxonomists for standard genome sequencing and annotation.</title>
        <authorList>
            <consortium name="The Broad Institute Genomics Platform"/>
            <consortium name="The Broad Institute Genome Sequencing Center for Infectious Disease"/>
            <person name="Wu L."/>
            <person name="Ma J."/>
        </authorList>
    </citation>
    <scope>NUCLEOTIDE SEQUENCE [LARGE SCALE GENOMIC DNA]</scope>
    <source>
        <strain evidence="3 4">CGMCC 1.12563</strain>
    </source>
</reference>
<comment type="caution">
    <text evidence="3">The sequence shown here is derived from an EMBL/GenBank/DDBJ whole genome shotgun (WGS) entry which is preliminary data.</text>
</comment>
<organism evidence="3 4">
    <name type="scientific">Halomarina rubra</name>
    <dbReference type="NCBI Taxonomy" id="2071873"/>
    <lineage>
        <taxon>Archaea</taxon>
        <taxon>Methanobacteriati</taxon>
        <taxon>Methanobacteriota</taxon>
        <taxon>Stenosarchaea group</taxon>
        <taxon>Halobacteria</taxon>
        <taxon>Halobacteriales</taxon>
        <taxon>Natronomonadaceae</taxon>
        <taxon>Halomarina</taxon>
    </lineage>
</organism>
<proteinExistence type="predicted"/>
<dbReference type="Proteomes" id="UP001597187">
    <property type="component" value="Unassembled WGS sequence"/>
</dbReference>
<keyword evidence="4" id="KW-1185">Reference proteome</keyword>
<dbReference type="Pfam" id="PF20408">
    <property type="entry name" value="Abhydrolase_11"/>
    <property type="match status" value="1"/>
</dbReference>
<protein>
    <submittedName>
        <fullName evidence="3">Alpha/beta hydrolase</fullName>
    </submittedName>
</protein>
<evidence type="ECO:0000313" key="4">
    <source>
        <dbReference type="Proteomes" id="UP001597187"/>
    </source>
</evidence>
<dbReference type="EMBL" id="JBHUDC010000005">
    <property type="protein sequence ID" value="MFD1513637.1"/>
    <property type="molecule type" value="Genomic_DNA"/>
</dbReference>
<name>A0ABD6AV42_9EURY</name>
<feature type="domain" description="KANL3/Tex30 alpha/beta hydrolase-like" evidence="2">
    <location>
        <begin position="28"/>
        <end position="192"/>
    </location>
</feature>
<dbReference type="RefSeq" id="WP_250873612.1">
    <property type="nucleotide sequence ID" value="NZ_JALXFV010000005.1"/>
</dbReference>
<keyword evidence="3" id="KW-0378">Hydrolase</keyword>
<evidence type="ECO:0000259" key="2">
    <source>
        <dbReference type="Pfam" id="PF20408"/>
    </source>
</evidence>
<gene>
    <name evidence="3" type="ORF">ACFSBT_10130</name>
</gene>
<accession>A0ABD6AV42</accession>
<dbReference type="InterPro" id="IPR029058">
    <property type="entry name" value="AB_hydrolase_fold"/>
</dbReference>
<dbReference type="GO" id="GO:0016787">
    <property type="term" value="F:hydrolase activity"/>
    <property type="evidence" value="ECO:0007669"/>
    <property type="project" value="UniProtKB-KW"/>
</dbReference>
<dbReference type="SUPFAM" id="SSF53474">
    <property type="entry name" value="alpha/beta-Hydrolases"/>
    <property type="match status" value="1"/>
</dbReference>
<evidence type="ECO:0000256" key="1">
    <source>
        <dbReference type="SAM" id="MobiDB-lite"/>
    </source>
</evidence>
<feature type="region of interest" description="Disordered" evidence="1">
    <location>
        <begin position="1"/>
        <end position="20"/>
    </location>
</feature>
<evidence type="ECO:0000313" key="3">
    <source>
        <dbReference type="EMBL" id="MFD1513637.1"/>
    </source>
</evidence>
<sequence>MNESSVTLEAHGEEFGGRLATPAEDTDRCVLVVPGAGHGPFGDVFDRFTEAAVDQGVAVARFETWRDHDGLRAKTDAEFEAELDAGVAFLRARGCSTVALVAKSFGGRLALTHRPDVDRQVLWAPAILFGEHDDAPSVTAAELARVTAPVRLLQGTDDEVVSVDTARAIDDHLPTSDLVELPGEDHSFRHDEQRVVEETVAFLSE</sequence>
<dbReference type="Gene3D" id="3.40.50.1820">
    <property type="entry name" value="alpha/beta hydrolase"/>
    <property type="match status" value="1"/>
</dbReference>